<evidence type="ECO:0000313" key="3">
    <source>
        <dbReference type="EMBL" id="SCY88306.1"/>
    </source>
</evidence>
<dbReference type="AlphaFoldDB" id="A0A1G5JIX5"/>
<sequence>MRAALSILTFLISVATMGQQRLTVYFDFNKHDINQTALQQLNSWIADNDHITVEKLYGFCDWKGGNRYNDTLSLRRIETVLGFLRENNIKVKEGYEFKGFGEDFVQSKNQGENRKVVIVYRTDAPEQEAVTQRSQPTLQQKIKDAKTGDYITLDNIQFFNMSPRVLPESKPVLYELLCALQDNPKLRIEIQGHICCQLEGDINNLSVMRARAIYNYLISKKINRKRLSYRGFGVTKPIHPIPEQNTQQQNENRRVEVLIVEQ</sequence>
<dbReference type="InterPro" id="IPR006665">
    <property type="entry name" value="OmpA-like"/>
</dbReference>
<evidence type="ECO:0000259" key="2">
    <source>
        <dbReference type="PROSITE" id="PS51123"/>
    </source>
</evidence>
<gene>
    <name evidence="3" type="ORF">SAMN02927903_02740</name>
</gene>
<dbReference type="InterPro" id="IPR050330">
    <property type="entry name" value="Bact_OuterMem_StrucFunc"/>
</dbReference>
<dbReference type="PROSITE" id="PS51123">
    <property type="entry name" value="OMPA_2"/>
    <property type="match status" value="1"/>
</dbReference>
<proteinExistence type="predicted"/>
<dbReference type="OrthoDB" id="9782229at2"/>
<dbReference type="InterPro" id="IPR036737">
    <property type="entry name" value="OmpA-like_sf"/>
</dbReference>
<keyword evidence="4" id="KW-1185">Reference proteome</keyword>
<organism evidence="3 4">
    <name type="scientific">Flavobacterium caeni</name>
    <dbReference type="NCBI Taxonomy" id="490189"/>
    <lineage>
        <taxon>Bacteria</taxon>
        <taxon>Pseudomonadati</taxon>
        <taxon>Bacteroidota</taxon>
        <taxon>Flavobacteriia</taxon>
        <taxon>Flavobacteriales</taxon>
        <taxon>Flavobacteriaceae</taxon>
        <taxon>Flavobacterium</taxon>
    </lineage>
</organism>
<dbReference type="Pfam" id="PF00691">
    <property type="entry name" value="OmpA"/>
    <property type="match status" value="2"/>
</dbReference>
<dbReference type="STRING" id="490189.SAMN02927903_02740"/>
<dbReference type="CDD" id="cd07185">
    <property type="entry name" value="OmpA_C-like"/>
    <property type="match status" value="1"/>
</dbReference>
<dbReference type="RefSeq" id="WP_091145204.1">
    <property type="nucleotide sequence ID" value="NZ_FMVF01000014.1"/>
</dbReference>
<accession>A0A1G5JIX5</accession>
<dbReference type="Proteomes" id="UP000199354">
    <property type="component" value="Unassembled WGS sequence"/>
</dbReference>
<dbReference type="GO" id="GO:0016020">
    <property type="term" value="C:membrane"/>
    <property type="evidence" value="ECO:0007669"/>
    <property type="project" value="UniProtKB-UniRule"/>
</dbReference>
<feature type="domain" description="OmpA-like" evidence="2">
    <location>
        <begin position="145"/>
        <end position="262"/>
    </location>
</feature>
<protein>
    <submittedName>
        <fullName evidence="3">Outer membrane protein OmpA</fullName>
    </submittedName>
</protein>
<evidence type="ECO:0000256" key="1">
    <source>
        <dbReference type="PROSITE-ProRule" id="PRU00473"/>
    </source>
</evidence>
<dbReference type="PANTHER" id="PTHR30329:SF21">
    <property type="entry name" value="LIPOPROTEIN YIAD-RELATED"/>
    <property type="match status" value="1"/>
</dbReference>
<name>A0A1G5JIX5_9FLAO</name>
<dbReference type="EMBL" id="FMVF01000014">
    <property type="protein sequence ID" value="SCY88306.1"/>
    <property type="molecule type" value="Genomic_DNA"/>
</dbReference>
<dbReference type="SUPFAM" id="SSF103088">
    <property type="entry name" value="OmpA-like"/>
    <property type="match status" value="2"/>
</dbReference>
<reference evidence="3 4" key="1">
    <citation type="submission" date="2016-10" db="EMBL/GenBank/DDBJ databases">
        <authorList>
            <person name="de Groot N.N."/>
        </authorList>
    </citation>
    <scope>NUCLEOTIDE SEQUENCE [LARGE SCALE GENOMIC DNA]</scope>
    <source>
        <strain evidence="3 4">CGMCC 1.7031</strain>
    </source>
</reference>
<evidence type="ECO:0000313" key="4">
    <source>
        <dbReference type="Proteomes" id="UP000199354"/>
    </source>
</evidence>
<dbReference type="PANTHER" id="PTHR30329">
    <property type="entry name" value="STATOR ELEMENT OF FLAGELLAR MOTOR COMPLEX"/>
    <property type="match status" value="1"/>
</dbReference>
<dbReference type="Gene3D" id="3.30.1330.60">
    <property type="entry name" value="OmpA-like domain"/>
    <property type="match status" value="2"/>
</dbReference>
<keyword evidence="1" id="KW-0472">Membrane</keyword>